<evidence type="ECO:0000256" key="3">
    <source>
        <dbReference type="ARBA" id="ARBA00022729"/>
    </source>
</evidence>
<dbReference type="EMBL" id="CP108482">
    <property type="protein sequence ID" value="WUS57793.1"/>
    <property type="molecule type" value="Genomic_DNA"/>
</dbReference>
<accession>A0ABZ1WAF2</accession>
<protein>
    <recommendedName>
        <fullName evidence="7">Gram-positive cocci surface proteins LPxTG domain-containing protein</fullName>
    </recommendedName>
</protein>
<gene>
    <name evidence="8" type="ORF">OG469_21135</name>
</gene>
<evidence type="ECO:0000259" key="7">
    <source>
        <dbReference type="PROSITE" id="PS50847"/>
    </source>
</evidence>
<keyword evidence="1" id="KW-0134">Cell wall</keyword>
<evidence type="ECO:0000313" key="9">
    <source>
        <dbReference type="Proteomes" id="UP001432014"/>
    </source>
</evidence>
<keyword evidence="4" id="KW-0572">Peptidoglycan-anchor</keyword>
<feature type="transmembrane region" description="Helical" evidence="6">
    <location>
        <begin position="289"/>
        <end position="309"/>
    </location>
</feature>
<keyword evidence="6" id="KW-0812">Transmembrane</keyword>
<evidence type="ECO:0000256" key="1">
    <source>
        <dbReference type="ARBA" id="ARBA00022512"/>
    </source>
</evidence>
<dbReference type="PROSITE" id="PS50847">
    <property type="entry name" value="GRAM_POS_ANCHORING"/>
    <property type="match status" value="1"/>
</dbReference>
<evidence type="ECO:0000256" key="5">
    <source>
        <dbReference type="SAM" id="MobiDB-lite"/>
    </source>
</evidence>
<name>A0ABZ1WAF2_9ACTN</name>
<dbReference type="RefSeq" id="WP_329496414.1">
    <property type="nucleotide sequence ID" value="NZ_CP108460.1"/>
</dbReference>
<dbReference type="Proteomes" id="UP001432014">
    <property type="component" value="Chromosome"/>
</dbReference>
<keyword evidence="3" id="KW-0732">Signal</keyword>
<organism evidence="8 9">
    <name type="scientific">Kitasatospora herbaricolor</name>
    <dbReference type="NCBI Taxonomy" id="68217"/>
    <lineage>
        <taxon>Bacteria</taxon>
        <taxon>Bacillati</taxon>
        <taxon>Actinomycetota</taxon>
        <taxon>Actinomycetes</taxon>
        <taxon>Kitasatosporales</taxon>
        <taxon>Streptomycetaceae</taxon>
        <taxon>Kitasatospora</taxon>
    </lineage>
</organism>
<reference evidence="8 9" key="1">
    <citation type="submission" date="2022-10" db="EMBL/GenBank/DDBJ databases">
        <title>The complete genomes of actinobacterial strains from the NBC collection.</title>
        <authorList>
            <person name="Joergensen T.S."/>
            <person name="Alvarez Arevalo M."/>
            <person name="Sterndorff E.B."/>
            <person name="Faurdal D."/>
            <person name="Vuksanovic O."/>
            <person name="Mourched A.-S."/>
            <person name="Charusanti P."/>
            <person name="Shaw S."/>
            <person name="Blin K."/>
            <person name="Weber T."/>
        </authorList>
    </citation>
    <scope>NUCLEOTIDE SEQUENCE [LARGE SCALE GENOMIC DNA]</scope>
    <source>
        <strain evidence="8 9">NBC_01247</strain>
    </source>
</reference>
<evidence type="ECO:0000313" key="8">
    <source>
        <dbReference type="EMBL" id="WUS57793.1"/>
    </source>
</evidence>
<feature type="region of interest" description="Disordered" evidence="5">
    <location>
        <begin position="204"/>
        <end position="236"/>
    </location>
</feature>
<feature type="compositionally biased region" description="Low complexity" evidence="5">
    <location>
        <begin position="218"/>
        <end position="236"/>
    </location>
</feature>
<proteinExistence type="predicted"/>
<evidence type="ECO:0000256" key="6">
    <source>
        <dbReference type="SAM" id="Phobius"/>
    </source>
</evidence>
<feature type="domain" description="Gram-positive cocci surface proteins LPxTG" evidence="7">
    <location>
        <begin position="279"/>
        <end position="316"/>
    </location>
</feature>
<evidence type="ECO:0000256" key="4">
    <source>
        <dbReference type="ARBA" id="ARBA00023088"/>
    </source>
</evidence>
<sequence>MRASGISAFTKNVPSLSRRGKAAALAATVLLTGGVQLIGADSSWACNDDRYSESTEIDFAGGRPEQGPSSDFRPFDSDSIAANGSWAEFGVGMGNFTAADLPAVTPGFGLAAMEGSPLRAQDVRVEVKWDGAWKPLKLQAGCRGLEADTDFMKVALPKDRVANYTFRVSLSANSPQNQTELGLVTDAGVSNGWLGHWGFRTVKINHPKPGAPKPAAPKPTASKPAAPKPTGGATAKPVQVVAPQAPAASATAPAATAPSATAVPGATPATTEPATPAALAETGAGSPNGFLAGSAAAFVALGAGVLIAVRRLRNQG</sequence>
<evidence type="ECO:0000256" key="2">
    <source>
        <dbReference type="ARBA" id="ARBA00022525"/>
    </source>
</evidence>
<keyword evidence="9" id="KW-1185">Reference proteome</keyword>
<keyword evidence="2" id="KW-0964">Secreted</keyword>
<dbReference type="InterPro" id="IPR019931">
    <property type="entry name" value="LPXTG_anchor"/>
</dbReference>
<keyword evidence="6" id="KW-0472">Membrane</keyword>
<feature type="region of interest" description="Disordered" evidence="5">
    <location>
        <begin position="252"/>
        <end position="274"/>
    </location>
</feature>
<keyword evidence="6" id="KW-1133">Transmembrane helix</keyword>